<organism evidence="1 2">
    <name type="scientific">Pontibacter ruber</name>
    <dbReference type="NCBI Taxonomy" id="1343895"/>
    <lineage>
        <taxon>Bacteria</taxon>
        <taxon>Pseudomonadati</taxon>
        <taxon>Bacteroidota</taxon>
        <taxon>Cytophagia</taxon>
        <taxon>Cytophagales</taxon>
        <taxon>Hymenobacteraceae</taxon>
        <taxon>Pontibacter</taxon>
    </lineage>
</organism>
<protein>
    <recommendedName>
        <fullName evidence="3">Thioredoxin-like fold domain-containing protein</fullName>
    </recommendedName>
</protein>
<evidence type="ECO:0000313" key="1">
    <source>
        <dbReference type="EMBL" id="MFD2245176.1"/>
    </source>
</evidence>
<gene>
    <name evidence="1" type="ORF">ACFSKP_02850</name>
</gene>
<evidence type="ECO:0000313" key="2">
    <source>
        <dbReference type="Proteomes" id="UP001597374"/>
    </source>
</evidence>
<keyword evidence="2" id="KW-1185">Reference proteome</keyword>
<evidence type="ECO:0008006" key="3">
    <source>
        <dbReference type="Google" id="ProtNLM"/>
    </source>
</evidence>
<proteinExistence type="predicted"/>
<comment type="caution">
    <text evidence="1">The sequence shown here is derived from an EMBL/GenBank/DDBJ whole genome shotgun (WGS) entry which is preliminary data.</text>
</comment>
<dbReference type="Proteomes" id="UP001597374">
    <property type="component" value="Unassembled WGS sequence"/>
</dbReference>
<accession>A0ABW5CRY7</accession>
<reference evidence="2" key="1">
    <citation type="journal article" date="2019" name="Int. J. Syst. Evol. Microbiol.">
        <title>The Global Catalogue of Microorganisms (GCM) 10K type strain sequencing project: providing services to taxonomists for standard genome sequencing and annotation.</title>
        <authorList>
            <consortium name="The Broad Institute Genomics Platform"/>
            <consortium name="The Broad Institute Genome Sequencing Center for Infectious Disease"/>
            <person name="Wu L."/>
            <person name="Ma J."/>
        </authorList>
    </citation>
    <scope>NUCLEOTIDE SEQUENCE [LARGE SCALE GENOMIC DNA]</scope>
    <source>
        <strain evidence="2">CGMCC 4.1782</strain>
    </source>
</reference>
<name>A0ABW5CRY7_9BACT</name>
<dbReference type="RefSeq" id="WP_377495023.1">
    <property type="nucleotide sequence ID" value="NZ_JBHUIM010000001.1"/>
</dbReference>
<sequence>MLGWGSTSPTCKKLTRQTAFVNAYQQWVNAKTYLNWTPLFYKAYHYQKAGITGKLRVQLVEEHNLNGVVIFFDPTIGAENFTYLFELLKDRLLQVGYTLHSSDQHVTRHQRYTELIEKYFLTPPAADVAGTNLCNQLYGNILLDQVKVNGRPGYIRFVANAYADAFFSEPLPFNELLEKVLQPDEAPPVPDQK</sequence>
<dbReference type="EMBL" id="JBHUIM010000001">
    <property type="protein sequence ID" value="MFD2245176.1"/>
    <property type="molecule type" value="Genomic_DNA"/>
</dbReference>